<dbReference type="AlphaFoldDB" id="A0A1Z4KPZ2"/>
<organism evidence="2 3">
    <name type="scientific">Trichormus variabilis NIES-23</name>
    <dbReference type="NCBI Taxonomy" id="1973479"/>
    <lineage>
        <taxon>Bacteria</taxon>
        <taxon>Bacillati</taxon>
        <taxon>Cyanobacteriota</taxon>
        <taxon>Cyanophyceae</taxon>
        <taxon>Nostocales</taxon>
        <taxon>Nostocaceae</taxon>
        <taxon>Trichormus</taxon>
    </lineage>
</organism>
<accession>A0A1Z4KPZ2</accession>
<dbReference type="Pfam" id="PF03781">
    <property type="entry name" value="FGE-sulfatase"/>
    <property type="match status" value="1"/>
</dbReference>
<dbReference type="SUPFAM" id="SSF56436">
    <property type="entry name" value="C-type lectin-like"/>
    <property type="match status" value="1"/>
</dbReference>
<dbReference type="EMBL" id="AP018216">
    <property type="protein sequence ID" value="BAY70958.1"/>
    <property type="molecule type" value="Genomic_DNA"/>
</dbReference>
<evidence type="ECO:0000259" key="1">
    <source>
        <dbReference type="Pfam" id="PF03781"/>
    </source>
</evidence>
<evidence type="ECO:0000313" key="3">
    <source>
        <dbReference type="Proteomes" id="UP000217507"/>
    </source>
</evidence>
<dbReference type="PANTHER" id="PTHR23150">
    <property type="entry name" value="SULFATASE MODIFYING FACTOR 1, 2"/>
    <property type="match status" value="1"/>
</dbReference>
<reference evidence="2 3" key="1">
    <citation type="submission" date="2017-06" db="EMBL/GenBank/DDBJ databases">
        <title>Genome sequencing of cyanobaciteial culture collection at National Institute for Environmental Studies (NIES).</title>
        <authorList>
            <person name="Hirose Y."/>
            <person name="Shimura Y."/>
            <person name="Fujisawa T."/>
            <person name="Nakamura Y."/>
            <person name="Kawachi M."/>
        </authorList>
    </citation>
    <scope>NUCLEOTIDE SEQUENCE [LARGE SCALE GENOMIC DNA]</scope>
    <source>
        <strain evidence="2 3">NIES-23</strain>
    </source>
</reference>
<protein>
    <recommendedName>
        <fullName evidence="1">Sulfatase-modifying factor enzyme-like domain-containing protein</fullName>
    </recommendedName>
</protein>
<evidence type="ECO:0000313" key="2">
    <source>
        <dbReference type="EMBL" id="BAY70958.1"/>
    </source>
</evidence>
<sequence length="275" mass="31802">MNQRIIRRQKKPAQYYTEELGNDIGLDMMLIPGGTFLMGSPDSEEARLRYESPQHEVTVGKFYMGRYPITQAQWRVVAEWEKIDMELDPDLSNFKEDYQGIDRWTRPVETVTWEEAKEFCERLSRKTGREYRLPTEAEWEYACRAGTSTPFHFGEIITTELANYNGENVYEGGVKGGYRRQTTPVGYFQVANNFGLYDMHGNVWEWCEDDWHDSYEGAPNNGSAWVESGTGSTKVIRGGSWRDIAMDCRCASRIDDLVFENRINGFRVVRVISST</sequence>
<dbReference type="InterPro" id="IPR005532">
    <property type="entry name" value="SUMF_dom"/>
</dbReference>
<dbReference type="Proteomes" id="UP000217507">
    <property type="component" value="Chromosome"/>
</dbReference>
<dbReference type="InterPro" id="IPR042095">
    <property type="entry name" value="SUMF_sf"/>
</dbReference>
<gene>
    <name evidence="2" type="ORF">NIES23_37700</name>
</gene>
<dbReference type="InterPro" id="IPR016187">
    <property type="entry name" value="CTDL_fold"/>
</dbReference>
<dbReference type="InterPro" id="IPR051043">
    <property type="entry name" value="Sulfatase_Mod_Factor_Kinase"/>
</dbReference>
<proteinExistence type="predicted"/>
<name>A0A1Z4KPZ2_ANAVA</name>
<dbReference type="GO" id="GO:0120147">
    <property type="term" value="F:formylglycine-generating oxidase activity"/>
    <property type="evidence" value="ECO:0007669"/>
    <property type="project" value="TreeGrafter"/>
</dbReference>
<feature type="domain" description="Sulfatase-modifying factor enzyme-like" evidence="1">
    <location>
        <begin position="27"/>
        <end position="270"/>
    </location>
</feature>
<dbReference type="PANTHER" id="PTHR23150:SF19">
    <property type="entry name" value="FORMYLGLYCINE-GENERATING ENZYME"/>
    <property type="match status" value="1"/>
</dbReference>
<dbReference type="Gene3D" id="3.90.1580.10">
    <property type="entry name" value="paralog of FGE (formylglycine-generating enzyme)"/>
    <property type="match status" value="1"/>
</dbReference>